<organism evidence="13 14">
    <name type="scientific">Actinocrinis puniceicyclus</name>
    <dbReference type="NCBI Taxonomy" id="977794"/>
    <lineage>
        <taxon>Bacteria</taxon>
        <taxon>Bacillati</taxon>
        <taxon>Actinomycetota</taxon>
        <taxon>Actinomycetes</taxon>
        <taxon>Catenulisporales</taxon>
        <taxon>Actinospicaceae</taxon>
        <taxon>Actinocrinis</taxon>
    </lineage>
</organism>
<gene>
    <name evidence="13" type="ORF">KGA66_29215</name>
</gene>
<keyword evidence="14" id="KW-1185">Reference proteome</keyword>
<dbReference type="InterPro" id="IPR001915">
    <property type="entry name" value="Peptidase_M48"/>
</dbReference>
<evidence type="ECO:0000256" key="6">
    <source>
        <dbReference type="ARBA" id="ARBA00022801"/>
    </source>
</evidence>
<proteinExistence type="inferred from homology"/>
<dbReference type="PANTHER" id="PTHR43221:SF1">
    <property type="entry name" value="PROTEASE HTPX"/>
    <property type="match status" value="1"/>
</dbReference>
<comment type="subcellular location">
    <subcellularLocation>
        <location evidence="1">Cell membrane</location>
        <topology evidence="1">Multi-pass membrane protein</topology>
    </subcellularLocation>
</comment>
<dbReference type="GO" id="GO:0004222">
    <property type="term" value="F:metalloendopeptidase activity"/>
    <property type="evidence" value="ECO:0007669"/>
    <property type="project" value="InterPro"/>
</dbReference>
<evidence type="ECO:0000313" key="14">
    <source>
        <dbReference type="Proteomes" id="UP000677913"/>
    </source>
</evidence>
<dbReference type="EMBL" id="JAGSXH010000347">
    <property type="protein sequence ID" value="MBS2967144.1"/>
    <property type="molecule type" value="Genomic_DNA"/>
</dbReference>
<keyword evidence="7 11" id="KW-0862">Zinc</keyword>
<keyword evidence="10" id="KW-0472">Membrane</keyword>
<keyword evidence="2" id="KW-1003">Cell membrane</keyword>
<dbReference type="GO" id="GO:0046872">
    <property type="term" value="F:metal ion binding"/>
    <property type="evidence" value="ECO:0007669"/>
    <property type="project" value="UniProtKB-KW"/>
</dbReference>
<dbReference type="Pfam" id="PF01435">
    <property type="entry name" value="Peptidase_M48"/>
    <property type="match status" value="1"/>
</dbReference>
<dbReference type="PANTHER" id="PTHR43221">
    <property type="entry name" value="PROTEASE HTPX"/>
    <property type="match status" value="1"/>
</dbReference>
<evidence type="ECO:0000256" key="9">
    <source>
        <dbReference type="ARBA" id="ARBA00023049"/>
    </source>
</evidence>
<sequence length="185" mass="20821">MLIAIQLPGLLISAAVVWELAALGGTRFAIEVLLGWLLSGLLVFVRSVEELVAARYMRLRRPDTYEQYLLAAAWERVCREAGVRPDRFTFWIEESNQANAFASGGHIVAVTRRALMRMDPGQTEAVLAHELGHHLKGHAWVSLLFFWYILPGRVASQVLLFVLSRSVAFAARVPYLEGYSKAHFR</sequence>
<dbReference type="AlphaFoldDB" id="A0A8J7WXY1"/>
<dbReference type="Proteomes" id="UP000677913">
    <property type="component" value="Unassembled WGS sequence"/>
</dbReference>
<evidence type="ECO:0000259" key="12">
    <source>
        <dbReference type="Pfam" id="PF01435"/>
    </source>
</evidence>
<dbReference type="Gene3D" id="3.30.2010.10">
    <property type="entry name" value="Metalloproteases ('zincins'), catalytic domain"/>
    <property type="match status" value="1"/>
</dbReference>
<evidence type="ECO:0000256" key="3">
    <source>
        <dbReference type="ARBA" id="ARBA00022670"/>
    </source>
</evidence>
<evidence type="ECO:0000256" key="2">
    <source>
        <dbReference type="ARBA" id="ARBA00022475"/>
    </source>
</evidence>
<reference evidence="13" key="1">
    <citation type="submission" date="2021-04" db="EMBL/GenBank/DDBJ databases">
        <title>Genome based classification of Actinospica acidithermotolerans sp. nov., an actinobacterium isolated from an Indonesian hot spring.</title>
        <authorList>
            <person name="Kusuma A.B."/>
            <person name="Putra K.E."/>
            <person name="Nafisah S."/>
            <person name="Loh J."/>
            <person name="Nouioui I."/>
            <person name="Goodfellow M."/>
        </authorList>
    </citation>
    <scope>NUCLEOTIDE SEQUENCE</scope>
    <source>
        <strain evidence="13">DSM 45618</strain>
    </source>
</reference>
<keyword evidence="9 11" id="KW-0482">Metalloprotease</keyword>
<keyword evidence="8" id="KW-1133">Transmembrane helix</keyword>
<dbReference type="GO" id="GO:0006508">
    <property type="term" value="P:proteolysis"/>
    <property type="evidence" value="ECO:0007669"/>
    <property type="project" value="UniProtKB-KW"/>
</dbReference>
<comment type="caution">
    <text evidence="13">The sequence shown here is derived from an EMBL/GenBank/DDBJ whole genome shotgun (WGS) entry which is preliminary data.</text>
</comment>
<evidence type="ECO:0000256" key="4">
    <source>
        <dbReference type="ARBA" id="ARBA00022692"/>
    </source>
</evidence>
<name>A0A8J7WXY1_9ACTN</name>
<protein>
    <submittedName>
        <fullName evidence="13">M48 family metalloprotease</fullName>
        <ecNumber evidence="13">3.4.24.-</ecNumber>
    </submittedName>
</protein>
<comment type="cofactor">
    <cofactor evidence="11">
        <name>Zn(2+)</name>
        <dbReference type="ChEBI" id="CHEBI:29105"/>
    </cofactor>
    <text evidence="11">Binds 1 zinc ion per subunit.</text>
</comment>
<evidence type="ECO:0000256" key="5">
    <source>
        <dbReference type="ARBA" id="ARBA00022723"/>
    </source>
</evidence>
<dbReference type="RefSeq" id="WP_211472860.1">
    <property type="nucleotide sequence ID" value="NZ_JAGSXH010000347.1"/>
</dbReference>
<evidence type="ECO:0000256" key="11">
    <source>
        <dbReference type="RuleBase" id="RU003983"/>
    </source>
</evidence>
<evidence type="ECO:0000256" key="1">
    <source>
        <dbReference type="ARBA" id="ARBA00004651"/>
    </source>
</evidence>
<evidence type="ECO:0000256" key="8">
    <source>
        <dbReference type="ARBA" id="ARBA00022989"/>
    </source>
</evidence>
<dbReference type="InterPro" id="IPR050083">
    <property type="entry name" value="HtpX_protease"/>
</dbReference>
<dbReference type="EC" id="3.4.24.-" evidence="13"/>
<accession>A0A8J7WXY1</accession>
<evidence type="ECO:0000256" key="7">
    <source>
        <dbReference type="ARBA" id="ARBA00022833"/>
    </source>
</evidence>
<keyword evidence="3 11" id="KW-0645">Protease</keyword>
<keyword evidence="4" id="KW-0812">Transmembrane</keyword>
<evidence type="ECO:0000313" key="13">
    <source>
        <dbReference type="EMBL" id="MBS2967144.1"/>
    </source>
</evidence>
<keyword evidence="5" id="KW-0479">Metal-binding</keyword>
<feature type="domain" description="Peptidase M48" evidence="12">
    <location>
        <begin position="70"/>
        <end position="158"/>
    </location>
</feature>
<dbReference type="GO" id="GO:0005886">
    <property type="term" value="C:plasma membrane"/>
    <property type="evidence" value="ECO:0007669"/>
    <property type="project" value="UniProtKB-SubCell"/>
</dbReference>
<evidence type="ECO:0000256" key="10">
    <source>
        <dbReference type="ARBA" id="ARBA00023136"/>
    </source>
</evidence>
<keyword evidence="6 11" id="KW-0378">Hydrolase</keyword>
<comment type="similarity">
    <text evidence="11">Belongs to the peptidase M48 family.</text>
</comment>